<feature type="signal peptide" evidence="1">
    <location>
        <begin position="1"/>
        <end position="21"/>
    </location>
</feature>
<protein>
    <recommendedName>
        <fullName evidence="8">Lipoprotein</fullName>
    </recommendedName>
</protein>
<evidence type="ECO:0000313" key="2">
    <source>
        <dbReference type="EMBL" id="TDZ85889.1"/>
    </source>
</evidence>
<evidence type="ECO:0000313" key="3">
    <source>
        <dbReference type="EMBL" id="TDZ90084.1"/>
    </source>
</evidence>
<dbReference type="EMBL" id="PECM01000015">
    <property type="protein sequence ID" value="TEA00050.1"/>
    <property type="molecule type" value="Genomic_DNA"/>
</dbReference>
<dbReference type="Proteomes" id="UP000294844">
    <property type="component" value="Unassembled WGS sequence"/>
</dbReference>
<reference evidence="5 6" key="1">
    <citation type="journal article" date="2019" name="Sci. Rep.">
        <title>Extended insight into the Mycobacterium chelonae-abscessus complex through whole genome sequencing of Mycobacterium salmoniphilum outbreak and Mycobacterium salmoniphilum-like strains.</title>
        <authorList>
            <person name="Behra P.R.K."/>
            <person name="Das S."/>
            <person name="Pettersson B.M.F."/>
            <person name="Shirreff L."/>
            <person name="DuCote T."/>
            <person name="Jacobsson K.G."/>
            <person name="Ennis D.G."/>
            <person name="Kirsebom L.A."/>
        </authorList>
    </citation>
    <scope>NUCLEOTIDE SEQUENCE [LARGE SCALE GENOMIC DNA]</scope>
    <source>
        <strain evidence="4 5">CCUG 60883</strain>
        <strain evidence="3 7">CCUG 60885</strain>
        <strain evidence="2 6">DE 4585</strain>
    </source>
</reference>
<keyword evidence="5" id="KW-1185">Reference proteome</keyword>
<evidence type="ECO:0008006" key="8">
    <source>
        <dbReference type="Google" id="ProtNLM"/>
    </source>
</evidence>
<proteinExistence type="predicted"/>
<gene>
    <name evidence="4" type="ORF">CCUG60883_04733</name>
    <name evidence="3" type="ORF">CCUG60885_04730</name>
    <name evidence="2" type="ORF">DE4585_01212</name>
</gene>
<dbReference type="EMBL" id="PECK01000012">
    <property type="protein sequence ID" value="TDZ90084.1"/>
    <property type="molecule type" value="Genomic_DNA"/>
</dbReference>
<comment type="caution">
    <text evidence="3">The sequence shown here is derived from an EMBL/GenBank/DDBJ whole genome shotgun (WGS) entry which is preliminary data.</text>
</comment>
<evidence type="ECO:0000256" key="1">
    <source>
        <dbReference type="SAM" id="SignalP"/>
    </source>
</evidence>
<feature type="chain" id="PRO_5044608930" description="Lipoprotein" evidence="1">
    <location>
        <begin position="22"/>
        <end position="221"/>
    </location>
</feature>
<evidence type="ECO:0000313" key="6">
    <source>
        <dbReference type="Proteomes" id="UP000295117"/>
    </source>
</evidence>
<name>A0A4R8S7X1_9MYCO</name>
<evidence type="ECO:0000313" key="7">
    <source>
        <dbReference type="Proteomes" id="UP000295685"/>
    </source>
</evidence>
<dbReference type="PROSITE" id="PS51257">
    <property type="entry name" value="PROKAR_LIPOPROTEIN"/>
    <property type="match status" value="1"/>
</dbReference>
<organism evidence="3 7">
    <name type="scientific">Mycobacteroides salmoniphilum</name>
    <dbReference type="NCBI Taxonomy" id="404941"/>
    <lineage>
        <taxon>Bacteria</taxon>
        <taxon>Bacillati</taxon>
        <taxon>Actinomycetota</taxon>
        <taxon>Actinomycetes</taxon>
        <taxon>Mycobacteriales</taxon>
        <taxon>Mycobacteriaceae</taxon>
        <taxon>Mycobacteroides</taxon>
    </lineage>
</organism>
<dbReference type="EMBL" id="PECH01000004">
    <property type="protein sequence ID" value="TDZ85889.1"/>
    <property type="molecule type" value="Genomic_DNA"/>
</dbReference>
<dbReference type="AlphaFoldDB" id="A0A4R8S7X1"/>
<dbReference type="Proteomes" id="UP000295685">
    <property type="component" value="Unassembled WGS sequence"/>
</dbReference>
<sequence precursor="true">MSRLTLASLLAILLVSGCTFGMKREGDSVTGPTANDQGFSLLTDAGIAEINRTKSGRFDLRSGRLSKSAVGLEGLDRGAMIGHPGGSQYTFAFLGPISDERITTQNITFASHDTHDFFTIVWFSAPESLEAAHAELRAGVEHWGWHPRLVQQWFDSVNWPPSSNTEAFRSVISMGVSKSGLVVDVQGTRKDGKEVLQYGIYLGDKYYTSETQQKIRDTGRS</sequence>
<evidence type="ECO:0000313" key="5">
    <source>
        <dbReference type="Proteomes" id="UP000294844"/>
    </source>
</evidence>
<evidence type="ECO:0000313" key="4">
    <source>
        <dbReference type="EMBL" id="TEA00050.1"/>
    </source>
</evidence>
<dbReference type="Proteomes" id="UP000295117">
    <property type="component" value="Unassembled WGS sequence"/>
</dbReference>
<keyword evidence="1" id="KW-0732">Signal</keyword>
<accession>A0A4R8S7X1</accession>